<dbReference type="GO" id="GO:0006265">
    <property type="term" value="P:DNA topological change"/>
    <property type="evidence" value="ECO:0007669"/>
    <property type="project" value="InterPro"/>
</dbReference>
<reference evidence="4 5" key="1">
    <citation type="submission" date="2018-06" db="EMBL/GenBank/DDBJ databases">
        <authorList>
            <consortium name="Pathogen Informatics"/>
            <person name="Doyle S."/>
        </authorList>
    </citation>
    <scope>NUCLEOTIDE SEQUENCE [LARGE SCALE GENOMIC DNA]</scope>
    <source>
        <strain evidence="4 5">NCTC5908</strain>
    </source>
</reference>
<dbReference type="InterPro" id="IPR013824">
    <property type="entry name" value="Topo_IA_cen_sub1"/>
</dbReference>
<evidence type="ECO:0000259" key="3">
    <source>
        <dbReference type="PROSITE" id="PS52039"/>
    </source>
</evidence>
<dbReference type="EMBL" id="UFSP01000001">
    <property type="protein sequence ID" value="SSY93437.1"/>
    <property type="molecule type" value="Genomic_DNA"/>
</dbReference>
<evidence type="ECO:0000256" key="2">
    <source>
        <dbReference type="SAM" id="MobiDB-lite"/>
    </source>
</evidence>
<dbReference type="GO" id="GO:0003916">
    <property type="term" value="F:DNA topoisomerase activity"/>
    <property type="evidence" value="ECO:0007669"/>
    <property type="project" value="InterPro"/>
</dbReference>
<dbReference type="InterPro" id="IPR023405">
    <property type="entry name" value="Topo_IA_core_domain"/>
</dbReference>
<keyword evidence="1 4" id="KW-0413">Isomerase</keyword>
<accession>A0A336N262</accession>
<feature type="compositionally biased region" description="Basic and acidic residues" evidence="2">
    <location>
        <begin position="96"/>
        <end position="105"/>
    </location>
</feature>
<dbReference type="Proteomes" id="UP000253728">
    <property type="component" value="Unassembled WGS sequence"/>
</dbReference>
<proteinExistence type="predicted"/>
<gene>
    <name evidence="4" type="primary">topB_1</name>
    <name evidence="4" type="ORF">NCTC5908_00349</name>
</gene>
<evidence type="ECO:0000313" key="4">
    <source>
        <dbReference type="EMBL" id="SSY93437.1"/>
    </source>
</evidence>
<dbReference type="EC" id="5.99.1.2" evidence="4"/>
<dbReference type="AlphaFoldDB" id="A0A336N262"/>
<protein>
    <submittedName>
        <fullName evidence="4">DNA topoisomerase 3</fullName>
        <ecNumber evidence="4">5.99.1.2</ecNumber>
    </submittedName>
</protein>
<organism evidence="4 5">
    <name type="scientific">Aggregatibacter aphrophilus</name>
    <name type="common">Haemophilus aphrophilus</name>
    <dbReference type="NCBI Taxonomy" id="732"/>
    <lineage>
        <taxon>Bacteria</taxon>
        <taxon>Pseudomonadati</taxon>
        <taxon>Pseudomonadota</taxon>
        <taxon>Gammaproteobacteria</taxon>
        <taxon>Pasteurellales</taxon>
        <taxon>Pasteurellaceae</taxon>
        <taxon>Aggregatibacter</taxon>
    </lineage>
</organism>
<evidence type="ECO:0000313" key="5">
    <source>
        <dbReference type="Proteomes" id="UP000253728"/>
    </source>
</evidence>
<dbReference type="GO" id="GO:0003677">
    <property type="term" value="F:DNA binding"/>
    <property type="evidence" value="ECO:0007669"/>
    <property type="project" value="InterPro"/>
</dbReference>
<feature type="region of interest" description="Disordered" evidence="2">
    <location>
        <begin position="82"/>
        <end position="105"/>
    </location>
</feature>
<sequence>MFKRGFLYKKGRNIHSTEAGRILINALPDVATQPDMTAHWESQLDSISRKQASYQQFMQNLTQLLPELLHYINFSALRELSRHNQNVKTKKPKTPKKSEADEKVR</sequence>
<dbReference type="Gene3D" id="1.10.460.10">
    <property type="entry name" value="Topoisomerase I, domain 2"/>
    <property type="match status" value="1"/>
</dbReference>
<feature type="domain" description="Topo IA-type catalytic" evidence="3">
    <location>
        <begin position="1"/>
        <end position="69"/>
    </location>
</feature>
<dbReference type="Pfam" id="PF01131">
    <property type="entry name" value="Topoisom_bac"/>
    <property type="match status" value="1"/>
</dbReference>
<evidence type="ECO:0000256" key="1">
    <source>
        <dbReference type="ARBA" id="ARBA00023235"/>
    </source>
</evidence>
<name>A0A336N262_AGGAP</name>
<dbReference type="PROSITE" id="PS52039">
    <property type="entry name" value="TOPO_IA_2"/>
    <property type="match status" value="1"/>
</dbReference>
<dbReference type="SUPFAM" id="SSF56712">
    <property type="entry name" value="Prokaryotic type I DNA topoisomerase"/>
    <property type="match status" value="1"/>
</dbReference>
<dbReference type="InterPro" id="IPR013497">
    <property type="entry name" value="Topo_IA_cen"/>
</dbReference>